<dbReference type="Gene3D" id="3.40.50.450">
    <property type="match status" value="1"/>
</dbReference>
<gene>
    <name evidence="5" type="ORF">CW360_13530</name>
</gene>
<sequence length="200" mass="21231">MSTSMLCLLNSASPVRPAYRATALQLADALHQRNLGLIYDGSHDSLGALVAEHLLAMGGQVLALLGSSQAQPSPSAGLSSERCTDRQQRKARLLQLADAFIALPGGNRGLQEVIEVWAWAKLGQHHKPLGLLDGNGFYSQLGGFSRSAASARQSGEAPALLQIDSDAELLLGRLQEACSALPDCSPALHRARTMVQHPLH</sequence>
<dbReference type="GO" id="GO:0008714">
    <property type="term" value="F:AMP nucleosidase activity"/>
    <property type="evidence" value="ECO:0007669"/>
    <property type="project" value="UniProtKB-EC"/>
</dbReference>
<evidence type="ECO:0000256" key="4">
    <source>
        <dbReference type="ARBA" id="ARBA00031983"/>
    </source>
</evidence>
<dbReference type="Pfam" id="PF03641">
    <property type="entry name" value="Lysine_decarbox"/>
    <property type="match status" value="1"/>
</dbReference>
<reference evidence="6" key="1">
    <citation type="submission" date="2017-12" db="EMBL/GenBank/DDBJ databases">
        <authorList>
            <person name="Yu X.-Y."/>
        </authorList>
    </citation>
    <scope>NUCLEOTIDE SEQUENCE [LARGE SCALE GENOMIC DNA]</scope>
    <source>
        <strain evidence="6">ZYSR67-Z</strain>
    </source>
</reference>
<dbReference type="PANTHER" id="PTHR31223">
    <property type="entry name" value="LOG FAMILY PROTEIN YJL055W"/>
    <property type="match status" value="1"/>
</dbReference>
<dbReference type="Proteomes" id="UP000242861">
    <property type="component" value="Unassembled WGS sequence"/>
</dbReference>
<dbReference type="AlphaFoldDB" id="A0A2I0CMD0"/>
<dbReference type="SUPFAM" id="SSF102405">
    <property type="entry name" value="MCP/YpsA-like"/>
    <property type="match status" value="1"/>
</dbReference>
<dbReference type="InterPro" id="IPR031100">
    <property type="entry name" value="LOG_fam"/>
</dbReference>
<name>A0A2I0CMD0_9PSED</name>
<organism evidence="5 6">
    <name type="scientific">Pseudomonas fluvialis</name>
    <dbReference type="NCBI Taxonomy" id="1793966"/>
    <lineage>
        <taxon>Bacteria</taxon>
        <taxon>Pseudomonadati</taxon>
        <taxon>Pseudomonadota</taxon>
        <taxon>Gammaproteobacteria</taxon>
        <taxon>Pseudomonadales</taxon>
        <taxon>Pseudomonadaceae</taxon>
        <taxon>Pseudomonas</taxon>
    </lineage>
</organism>
<proteinExistence type="inferred from homology"/>
<comment type="similarity">
    <text evidence="2">Belongs to the LOG family.</text>
</comment>
<dbReference type="PANTHER" id="PTHR31223:SF70">
    <property type="entry name" value="LOG FAMILY PROTEIN YJL055W"/>
    <property type="match status" value="1"/>
</dbReference>
<protein>
    <recommendedName>
        <fullName evidence="4">AMP nucleosidase</fullName>
        <ecNumber evidence="3">3.2.2.4</ecNumber>
    </recommendedName>
    <alternativeName>
        <fullName evidence="4">AMP nucleosidase</fullName>
    </alternativeName>
</protein>
<evidence type="ECO:0000256" key="2">
    <source>
        <dbReference type="ARBA" id="ARBA00006763"/>
    </source>
</evidence>
<evidence type="ECO:0000313" key="6">
    <source>
        <dbReference type="Proteomes" id="UP000242861"/>
    </source>
</evidence>
<accession>A0A2I0CMD0</accession>
<evidence type="ECO:0000256" key="1">
    <source>
        <dbReference type="ARBA" id="ARBA00000274"/>
    </source>
</evidence>
<comment type="caution">
    <text evidence="5">The sequence shown here is derived from an EMBL/GenBank/DDBJ whole genome shotgun (WGS) entry which is preliminary data.</text>
</comment>
<dbReference type="EMBL" id="PIYS01000027">
    <property type="protein sequence ID" value="PKF70318.1"/>
    <property type="molecule type" value="Genomic_DNA"/>
</dbReference>
<evidence type="ECO:0000256" key="3">
    <source>
        <dbReference type="ARBA" id="ARBA00011985"/>
    </source>
</evidence>
<comment type="catalytic activity">
    <reaction evidence="1">
        <text>AMP + H2O = D-ribose 5-phosphate + adenine</text>
        <dbReference type="Rhea" id="RHEA:20129"/>
        <dbReference type="ChEBI" id="CHEBI:15377"/>
        <dbReference type="ChEBI" id="CHEBI:16708"/>
        <dbReference type="ChEBI" id="CHEBI:78346"/>
        <dbReference type="ChEBI" id="CHEBI:456215"/>
        <dbReference type="EC" id="3.2.2.4"/>
    </reaction>
</comment>
<evidence type="ECO:0000313" key="5">
    <source>
        <dbReference type="EMBL" id="PKF70318.1"/>
    </source>
</evidence>
<dbReference type="GO" id="GO:0009691">
    <property type="term" value="P:cytokinin biosynthetic process"/>
    <property type="evidence" value="ECO:0007669"/>
    <property type="project" value="TreeGrafter"/>
</dbReference>
<dbReference type="GO" id="GO:0005829">
    <property type="term" value="C:cytosol"/>
    <property type="evidence" value="ECO:0007669"/>
    <property type="project" value="TreeGrafter"/>
</dbReference>
<dbReference type="EC" id="3.2.2.4" evidence="3"/>